<dbReference type="AlphaFoldDB" id="A0A941CS42"/>
<organism evidence="1 2">
    <name type="scientific">Proteiniclasticum sediminis</name>
    <dbReference type="NCBI Taxonomy" id="2804028"/>
    <lineage>
        <taxon>Bacteria</taxon>
        <taxon>Bacillati</taxon>
        <taxon>Bacillota</taxon>
        <taxon>Clostridia</taxon>
        <taxon>Eubacteriales</taxon>
        <taxon>Clostridiaceae</taxon>
        <taxon>Proteiniclasticum</taxon>
    </lineage>
</organism>
<name>A0A941CS42_9CLOT</name>
<dbReference type="InterPro" id="IPR015001">
    <property type="entry name" value="DUF1850"/>
</dbReference>
<dbReference type="Proteomes" id="UP000675379">
    <property type="component" value="Unassembled WGS sequence"/>
</dbReference>
<evidence type="ECO:0000313" key="2">
    <source>
        <dbReference type="Proteomes" id="UP000675379"/>
    </source>
</evidence>
<dbReference type="Pfam" id="PF08905">
    <property type="entry name" value="DUF1850"/>
    <property type="match status" value="1"/>
</dbReference>
<keyword evidence="2" id="KW-1185">Reference proteome</keyword>
<dbReference type="EMBL" id="JAGSCS010000012">
    <property type="protein sequence ID" value="MBR0576589.1"/>
    <property type="molecule type" value="Genomic_DNA"/>
</dbReference>
<reference evidence="1" key="1">
    <citation type="submission" date="2021-04" db="EMBL/GenBank/DDBJ databases">
        <title>Proteiniclasticum sedimins sp. nov., an obligate anaerobic bacterium isolated from anaerobic sludge.</title>
        <authorList>
            <person name="Liu J."/>
        </authorList>
    </citation>
    <scope>NUCLEOTIDE SEQUENCE</scope>
    <source>
        <strain evidence="1">BAD-10</strain>
    </source>
</reference>
<gene>
    <name evidence="1" type="ORF">KCG48_09590</name>
</gene>
<protein>
    <submittedName>
        <fullName evidence="1">DUF1850 domain-containing protein</fullName>
    </submittedName>
</protein>
<proteinExistence type="predicted"/>
<accession>A0A941CS42</accession>
<sequence length="154" mass="16749">MKKIGVLAALLLVALALLFTRQGEKRLILRDGDTRKVYGTWVVEEGTEFSLSFVHSVNKSPILDVFAVEGDHLRAVKTVYTGLGAGVESDLLPGETLSYDEKGQMVITGFSHSYPDLRLIVGTVSDHTLTIEGKTYSLTQLCGKNAGIIIEVKP</sequence>
<dbReference type="RefSeq" id="WP_211801699.1">
    <property type="nucleotide sequence ID" value="NZ_JAGSCS010000012.1"/>
</dbReference>
<comment type="caution">
    <text evidence="1">The sequence shown here is derived from an EMBL/GenBank/DDBJ whole genome shotgun (WGS) entry which is preliminary data.</text>
</comment>
<evidence type="ECO:0000313" key="1">
    <source>
        <dbReference type="EMBL" id="MBR0576589.1"/>
    </source>
</evidence>